<organism evidence="2 3">
    <name type="scientific">Candidatus Nitrosocosmicus oleophilus</name>
    <dbReference type="NCBI Taxonomy" id="1353260"/>
    <lineage>
        <taxon>Archaea</taxon>
        <taxon>Nitrososphaerota</taxon>
        <taxon>Nitrososphaeria</taxon>
        <taxon>Nitrososphaerales</taxon>
        <taxon>Nitrososphaeraceae</taxon>
        <taxon>Candidatus Nitrosocosmicus</taxon>
    </lineage>
</organism>
<feature type="transmembrane region" description="Helical" evidence="1">
    <location>
        <begin position="7"/>
        <end position="30"/>
    </location>
</feature>
<evidence type="ECO:0000313" key="2">
    <source>
        <dbReference type="EMBL" id="ALI34740.1"/>
    </source>
</evidence>
<keyword evidence="1" id="KW-0472">Membrane</keyword>
<dbReference type="EMBL" id="CP012850">
    <property type="protein sequence ID" value="ALI34740.1"/>
    <property type="molecule type" value="Genomic_DNA"/>
</dbReference>
<dbReference type="AlphaFoldDB" id="A0A654LVB3"/>
<gene>
    <name evidence="2" type="ORF">NMY3_00528</name>
</gene>
<feature type="transmembrane region" description="Helical" evidence="1">
    <location>
        <begin position="71"/>
        <end position="89"/>
    </location>
</feature>
<sequence>MEGVTIFTSLVFLVFLVTVTLTSVALIGLVELRNKYSLIFSCIVQILAGILLITLVNIIKTQRTLGHKGRYFLIQVCVIPIVYTISLVVSFLYYGIAVIIPISILPILLILKISYQKRFKDKYSSSSHQLVILE</sequence>
<keyword evidence="1" id="KW-1133">Transmembrane helix</keyword>
<keyword evidence="1" id="KW-0812">Transmembrane</keyword>
<proteinExistence type="predicted"/>
<dbReference type="KEGG" id="taa:NMY3_00528"/>
<reference evidence="3" key="1">
    <citation type="submission" date="2015-10" db="EMBL/GenBank/DDBJ databases">
        <title>Niche specialization of a soil ammonia-oxidizing archaeon, Candidatus Nitrosocosmicus oleophilus.</title>
        <authorList>
            <person name="Jung M.-Y."/>
            <person name="Rhee S.-K."/>
        </authorList>
    </citation>
    <scope>NUCLEOTIDE SEQUENCE [LARGE SCALE GENOMIC DNA]</scope>
    <source>
        <strain evidence="3">MY3</strain>
    </source>
</reference>
<protein>
    <submittedName>
        <fullName evidence="2">Uncharacterized protein</fullName>
    </submittedName>
</protein>
<feature type="transmembrane region" description="Helical" evidence="1">
    <location>
        <begin position="95"/>
        <end position="115"/>
    </location>
</feature>
<dbReference type="Proteomes" id="UP000058925">
    <property type="component" value="Chromosome"/>
</dbReference>
<keyword evidence="3" id="KW-1185">Reference proteome</keyword>
<accession>A0A654LVB3</accession>
<name>A0A654LVB3_9ARCH</name>
<evidence type="ECO:0000313" key="3">
    <source>
        <dbReference type="Proteomes" id="UP000058925"/>
    </source>
</evidence>
<feature type="transmembrane region" description="Helical" evidence="1">
    <location>
        <begin position="36"/>
        <end position="59"/>
    </location>
</feature>
<evidence type="ECO:0000256" key="1">
    <source>
        <dbReference type="SAM" id="Phobius"/>
    </source>
</evidence>